<organism evidence="4 5">
    <name type="scientific">Cryptosporangium phraense</name>
    <dbReference type="NCBI Taxonomy" id="2593070"/>
    <lineage>
        <taxon>Bacteria</taxon>
        <taxon>Bacillati</taxon>
        <taxon>Actinomycetota</taxon>
        <taxon>Actinomycetes</taxon>
        <taxon>Cryptosporangiales</taxon>
        <taxon>Cryptosporangiaceae</taxon>
        <taxon>Cryptosporangium</taxon>
    </lineage>
</organism>
<accession>A0A545AQM1</accession>
<dbReference type="InterPro" id="IPR036465">
    <property type="entry name" value="vWFA_dom_sf"/>
</dbReference>
<comment type="caution">
    <text evidence="4">The sequence shown here is derived from an EMBL/GenBank/DDBJ whole genome shotgun (WGS) entry which is preliminary data.</text>
</comment>
<feature type="domain" description="VWFA" evidence="3">
    <location>
        <begin position="405"/>
        <end position="603"/>
    </location>
</feature>
<dbReference type="InParanoid" id="A0A545AQM1"/>
<dbReference type="PROSITE" id="PS00018">
    <property type="entry name" value="EF_HAND_1"/>
    <property type="match status" value="1"/>
</dbReference>
<dbReference type="Gene3D" id="3.40.50.410">
    <property type="entry name" value="von Willebrand factor, type A domain"/>
    <property type="match status" value="1"/>
</dbReference>
<proteinExistence type="predicted"/>
<reference evidence="4 5" key="1">
    <citation type="submission" date="2019-07" db="EMBL/GenBank/DDBJ databases">
        <title>Cryptosporangium phraense sp. nov., isolated from plant litter.</title>
        <authorList>
            <person name="Suriyachadkun C."/>
        </authorList>
    </citation>
    <scope>NUCLEOTIDE SEQUENCE [LARGE SCALE GENOMIC DNA]</scope>
    <source>
        <strain evidence="4 5">A-T 5661</strain>
    </source>
</reference>
<dbReference type="AlphaFoldDB" id="A0A545AQM1"/>
<dbReference type="Pfam" id="PF13531">
    <property type="entry name" value="SBP_bac_11"/>
    <property type="match status" value="1"/>
</dbReference>
<name>A0A545AQM1_9ACTN</name>
<keyword evidence="2" id="KW-0812">Transmembrane</keyword>
<dbReference type="EMBL" id="VIRS01000012">
    <property type="protein sequence ID" value="TQS43622.1"/>
    <property type="molecule type" value="Genomic_DNA"/>
</dbReference>
<evidence type="ECO:0000313" key="4">
    <source>
        <dbReference type="EMBL" id="TQS43622.1"/>
    </source>
</evidence>
<evidence type="ECO:0000259" key="3">
    <source>
        <dbReference type="PROSITE" id="PS50234"/>
    </source>
</evidence>
<dbReference type="PROSITE" id="PS50234">
    <property type="entry name" value="VWFA"/>
    <property type="match status" value="1"/>
</dbReference>
<dbReference type="Pfam" id="PF00092">
    <property type="entry name" value="VWA"/>
    <property type="match status" value="1"/>
</dbReference>
<keyword evidence="2" id="KW-1133">Transmembrane helix</keyword>
<keyword evidence="2" id="KW-0472">Membrane</keyword>
<feature type="region of interest" description="Disordered" evidence="1">
    <location>
        <begin position="1"/>
        <end position="23"/>
    </location>
</feature>
<dbReference type="InterPro" id="IPR018247">
    <property type="entry name" value="EF_Hand_1_Ca_BS"/>
</dbReference>
<evidence type="ECO:0000256" key="1">
    <source>
        <dbReference type="SAM" id="MobiDB-lite"/>
    </source>
</evidence>
<protein>
    <submittedName>
        <fullName evidence="4">VWA domain-containing protein</fullName>
    </submittedName>
</protein>
<evidence type="ECO:0000313" key="5">
    <source>
        <dbReference type="Proteomes" id="UP000317982"/>
    </source>
</evidence>
<dbReference type="Proteomes" id="UP000317982">
    <property type="component" value="Unassembled WGS sequence"/>
</dbReference>
<dbReference type="OrthoDB" id="5621159at2"/>
<sequence length="608" mass="64948">MARGRHRSLQVSRRSAADRVGASGATRRKRAIAPWVVVAIVLATVVSGTTFGYLWVTGGCSGSSVQLSIAASPDQAPVVQSLADKWQKDAPEVDGRCAQIAVRAVQSAEVASSLTPNWKEDSGEPRVDVWMPDSQVWIERTGARPDVAQMVSGEPSLIATSPVVMTLPRPMAEALGWPDKTLSWAELAQGRVAGTTWAKYQHSVWGPIKMGIGDPRASFPALGTLLSVADADGDNSVTETELGNALLLARASTVEAVTSDAFFANMKKVTNTEAGLAGSGPFPATEAQVAAYDNAKPKVPLVAINPDEGTVYAEYQYLVLKADWVDSVRKKIAQQFLSYLQGEEAQRAYGQAGFRDPQNSTQYAVGLDTDLGMGSQSTSEARQLPDIKSVDQTVGFWTALQRKANVLAVIDSSGSMDEAAPDGQGKRIQVVQQACLRADALFNPDTHVGSWRFSTKLDGDKDYQEMVPIGPVGGNLPDGTSRRKALDATIYNDLVPEGSTGLYDTMLAAYKFMQAHWLGDNRLNMVVMMTDGKNEDPGGISQEDLIKQLKATADPDKPVQVVIIGYGPDADLNELKTITQAVGGNAYPAKTGADIEKVFLATLIGGQS</sequence>
<dbReference type="InterPro" id="IPR002035">
    <property type="entry name" value="VWF_A"/>
</dbReference>
<dbReference type="SUPFAM" id="SSF53850">
    <property type="entry name" value="Periplasmic binding protein-like II"/>
    <property type="match status" value="1"/>
</dbReference>
<gene>
    <name evidence="4" type="ORF">FL583_18480</name>
</gene>
<evidence type="ECO:0000256" key="2">
    <source>
        <dbReference type="SAM" id="Phobius"/>
    </source>
</evidence>
<keyword evidence="5" id="KW-1185">Reference proteome</keyword>
<feature type="transmembrane region" description="Helical" evidence="2">
    <location>
        <begin position="32"/>
        <end position="56"/>
    </location>
</feature>
<dbReference type="SUPFAM" id="SSF53300">
    <property type="entry name" value="vWA-like"/>
    <property type="match status" value="1"/>
</dbReference>
<dbReference type="SMART" id="SM00327">
    <property type="entry name" value="VWA"/>
    <property type="match status" value="1"/>
</dbReference>